<proteinExistence type="predicted"/>
<dbReference type="Proteomes" id="UP001279734">
    <property type="component" value="Unassembled WGS sequence"/>
</dbReference>
<evidence type="ECO:0000313" key="1">
    <source>
        <dbReference type="EMBL" id="GMH28975.1"/>
    </source>
</evidence>
<accession>A0AAD3TG47</accession>
<comment type="caution">
    <text evidence="1">The sequence shown here is derived from an EMBL/GenBank/DDBJ whole genome shotgun (WGS) entry which is preliminary data.</text>
</comment>
<name>A0AAD3TG47_NEPGR</name>
<keyword evidence="2" id="KW-1185">Reference proteome</keyword>
<dbReference type="EMBL" id="BSYO01000035">
    <property type="protein sequence ID" value="GMH28975.1"/>
    <property type="molecule type" value="Genomic_DNA"/>
</dbReference>
<gene>
    <name evidence="1" type="ORF">Nepgr_030818</name>
</gene>
<protein>
    <submittedName>
        <fullName evidence="1">Uncharacterized protein</fullName>
    </submittedName>
</protein>
<dbReference type="AlphaFoldDB" id="A0AAD3TG47"/>
<sequence length="115" mass="13317">MHHTLANSRILQYIQQQNSRSKLNISEIHSTATSILDSPAHCRHYDKNQKAQIILPNSLHRSRSKASRPIAYTRIAQQRTSHNTHSINQQKHAVEFNSFILRRRENLKGLGEARD</sequence>
<evidence type="ECO:0000313" key="2">
    <source>
        <dbReference type="Proteomes" id="UP001279734"/>
    </source>
</evidence>
<reference evidence="1" key="1">
    <citation type="submission" date="2023-05" db="EMBL/GenBank/DDBJ databases">
        <title>Nepenthes gracilis genome sequencing.</title>
        <authorList>
            <person name="Fukushima K."/>
        </authorList>
    </citation>
    <scope>NUCLEOTIDE SEQUENCE</scope>
    <source>
        <strain evidence="1">SING2019-196</strain>
    </source>
</reference>
<organism evidence="1 2">
    <name type="scientific">Nepenthes gracilis</name>
    <name type="common">Slender pitcher plant</name>
    <dbReference type="NCBI Taxonomy" id="150966"/>
    <lineage>
        <taxon>Eukaryota</taxon>
        <taxon>Viridiplantae</taxon>
        <taxon>Streptophyta</taxon>
        <taxon>Embryophyta</taxon>
        <taxon>Tracheophyta</taxon>
        <taxon>Spermatophyta</taxon>
        <taxon>Magnoliopsida</taxon>
        <taxon>eudicotyledons</taxon>
        <taxon>Gunneridae</taxon>
        <taxon>Pentapetalae</taxon>
        <taxon>Caryophyllales</taxon>
        <taxon>Nepenthaceae</taxon>
        <taxon>Nepenthes</taxon>
    </lineage>
</organism>